<reference evidence="1 2" key="1">
    <citation type="submission" date="2015-09" db="EMBL/GenBank/DDBJ databases">
        <title>Complete genome sequence of Defluviimonas alba cai42t isolated from an oilfield in Xinjiang.</title>
        <authorList>
            <person name="Geng S."/>
            <person name="Pan X."/>
            <person name="Wu X."/>
        </authorList>
    </citation>
    <scope>NUCLEOTIDE SEQUENCE [LARGE SCALE GENOMIC DNA]</scope>
    <source>
        <strain evidence="2">cai42</strain>
    </source>
</reference>
<organism evidence="1 2">
    <name type="scientific">Frigidibacter mobilis</name>
    <dbReference type="NCBI Taxonomy" id="1335048"/>
    <lineage>
        <taxon>Bacteria</taxon>
        <taxon>Pseudomonadati</taxon>
        <taxon>Pseudomonadota</taxon>
        <taxon>Alphaproteobacteria</taxon>
        <taxon>Rhodobacterales</taxon>
        <taxon>Paracoccaceae</taxon>
        <taxon>Frigidibacter</taxon>
    </lineage>
</organism>
<dbReference type="OrthoDB" id="7351393at2"/>
<dbReference type="InterPro" id="IPR036748">
    <property type="entry name" value="MTH938-like_sf"/>
</dbReference>
<dbReference type="Proteomes" id="UP000076128">
    <property type="component" value="Chromosome"/>
</dbReference>
<protein>
    <recommendedName>
        <fullName evidence="3">Mth938-like domain-containing protein</fullName>
    </recommendedName>
</protein>
<dbReference type="EMBL" id="CP012661">
    <property type="protein sequence ID" value="AMY69546.1"/>
    <property type="molecule type" value="Genomic_DNA"/>
</dbReference>
<keyword evidence="2" id="KW-1185">Reference proteome</keyword>
<sequence>MRLNEATFGGAAAVEGYGPGFFRAGGAVWQGAILIRPEGVQPWGGLGDAAPLLALAGQVDVLFLGTGTEIAHPPRALREVLEAAGLGLEPMSSPAAARTYNVLLADGRRIAAALLPVGAAGPDGA</sequence>
<dbReference type="KEGG" id="daa:AKL17_2300"/>
<name>A0A159Z382_9RHOB</name>
<dbReference type="PANTHER" id="PTHR21192:SF2">
    <property type="entry name" value="NADH DEHYDROGENASE [UBIQUINONE] 1 ALPHA SUBCOMPLEX ASSEMBLY FACTOR 3"/>
    <property type="match status" value="1"/>
</dbReference>
<dbReference type="InterPro" id="IPR007523">
    <property type="entry name" value="NDUFAF3/AAMDC"/>
</dbReference>
<dbReference type="Gene3D" id="3.40.1230.10">
    <property type="entry name" value="MTH938-like"/>
    <property type="match status" value="1"/>
</dbReference>
<dbReference type="RefSeq" id="WP_066813329.1">
    <property type="nucleotide sequence ID" value="NZ_CP012661.1"/>
</dbReference>
<evidence type="ECO:0008006" key="3">
    <source>
        <dbReference type="Google" id="ProtNLM"/>
    </source>
</evidence>
<evidence type="ECO:0000313" key="2">
    <source>
        <dbReference type="Proteomes" id="UP000076128"/>
    </source>
</evidence>
<accession>A0A159Z382</accession>
<dbReference type="AlphaFoldDB" id="A0A159Z382"/>
<evidence type="ECO:0000313" key="1">
    <source>
        <dbReference type="EMBL" id="AMY69546.1"/>
    </source>
</evidence>
<dbReference type="STRING" id="1335048.AKL17_2300"/>
<dbReference type="Pfam" id="PF04430">
    <property type="entry name" value="DUF498"/>
    <property type="match status" value="1"/>
</dbReference>
<dbReference type="PANTHER" id="PTHR21192">
    <property type="entry name" value="NUCLEAR PROTEIN E3-3"/>
    <property type="match status" value="1"/>
</dbReference>
<dbReference type="CDD" id="cd00248">
    <property type="entry name" value="Mth938-like"/>
    <property type="match status" value="1"/>
</dbReference>
<proteinExistence type="predicted"/>
<dbReference type="SUPFAM" id="SSF64076">
    <property type="entry name" value="MTH938-like"/>
    <property type="match status" value="1"/>
</dbReference>
<gene>
    <name evidence="1" type="ORF">AKL17_2300</name>
</gene>